<evidence type="ECO:0000256" key="2">
    <source>
        <dbReference type="ARBA" id="ARBA00009773"/>
    </source>
</evidence>
<reference evidence="7 8" key="1">
    <citation type="submission" date="2020-05" db="EMBL/GenBank/DDBJ databases">
        <title>Flexivirga sp. ID2601S isolated from air conditioner.</title>
        <authorList>
            <person name="Kim D.H."/>
        </authorList>
    </citation>
    <scope>NUCLEOTIDE SEQUENCE [LARGE SCALE GENOMIC DNA]</scope>
    <source>
        <strain evidence="7 8">ID2601S</strain>
    </source>
</reference>
<evidence type="ECO:0000256" key="6">
    <source>
        <dbReference type="SAM" id="Phobius"/>
    </source>
</evidence>
<dbReference type="Pfam" id="PF01594">
    <property type="entry name" value="AI-2E_transport"/>
    <property type="match status" value="1"/>
</dbReference>
<feature type="transmembrane region" description="Helical" evidence="6">
    <location>
        <begin position="21"/>
        <end position="41"/>
    </location>
</feature>
<dbReference type="EMBL" id="JABENB010000001">
    <property type="protein sequence ID" value="NNG37715.1"/>
    <property type="molecule type" value="Genomic_DNA"/>
</dbReference>
<dbReference type="GO" id="GO:0055085">
    <property type="term" value="P:transmembrane transport"/>
    <property type="evidence" value="ECO:0007669"/>
    <property type="project" value="TreeGrafter"/>
</dbReference>
<protein>
    <submittedName>
        <fullName evidence="7">AI-2E family transporter</fullName>
    </submittedName>
</protein>
<evidence type="ECO:0000256" key="1">
    <source>
        <dbReference type="ARBA" id="ARBA00004141"/>
    </source>
</evidence>
<keyword evidence="4 6" id="KW-1133">Transmembrane helix</keyword>
<evidence type="ECO:0000313" key="8">
    <source>
        <dbReference type="Proteomes" id="UP000557772"/>
    </source>
</evidence>
<proteinExistence type="inferred from homology"/>
<gene>
    <name evidence="7" type="ORF">HJ588_00295</name>
</gene>
<feature type="transmembrane region" description="Helical" evidence="6">
    <location>
        <begin position="250"/>
        <end position="269"/>
    </location>
</feature>
<evidence type="ECO:0000256" key="5">
    <source>
        <dbReference type="ARBA" id="ARBA00023136"/>
    </source>
</evidence>
<feature type="transmembrane region" description="Helical" evidence="6">
    <location>
        <begin position="155"/>
        <end position="176"/>
    </location>
</feature>
<dbReference type="AlphaFoldDB" id="A0A849AB14"/>
<dbReference type="PANTHER" id="PTHR21716:SF64">
    <property type="entry name" value="AI-2 TRANSPORT PROTEIN TQSA"/>
    <property type="match status" value="1"/>
</dbReference>
<feature type="transmembrane region" description="Helical" evidence="6">
    <location>
        <begin position="76"/>
        <end position="102"/>
    </location>
</feature>
<dbReference type="RefSeq" id="WP_171150850.1">
    <property type="nucleotide sequence ID" value="NZ_JABENB010000001.1"/>
</dbReference>
<sequence>MSTDPVPTVQPTAKATTTSPLGQPLGVLLGLAAATVVLLGLRQVSSVVGPVFLAFTLALTFRPLGAALRKRGLPDALANATTLIAPVLAILAIVAALALAIAQLTTELPRYRGKFDSLYADVQDLMVHFGFDRNALGDALTKIDPSTLVGFGQRLLSTFSSVGSVLLVLLLTLAFLTMGTPTVRRQWPAVQRTQPELADGLRDFSGRVRRYWVVSSIFGLIVAVLDVIALLIIGVPLALTWGVLSFVTNYIPNVGFVLGLVPPALLALLDGGVGPMIWVIVSYSVINFVLQSVVQPRYMGNAVGLNTTVTFVSLIIWSIFLGALGALLAVPLTLFVKSLFIDSRPEHHWLRAFVGS</sequence>
<evidence type="ECO:0000313" key="7">
    <source>
        <dbReference type="EMBL" id="NNG37715.1"/>
    </source>
</evidence>
<dbReference type="InterPro" id="IPR002549">
    <property type="entry name" value="AI-2E-like"/>
</dbReference>
<comment type="subcellular location">
    <subcellularLocation>
        <location evidence="1">Membrane</location>
        <topology evidence="1">Multi-pass membrane protein</topology>
    </subcellularLocation>
</comment>
<accession>A0A849AB14</accession>
<comment type="similarity">
    <text evidence="2">Belongs to the autoinducer-2 exporter (AI-2E) (TC 2.A.86) family.</text>
</comment>
<feature type="transmembrane region" description="Helical" evidence="6">
    <location>
        <begin position="276"/>
        <end position="294"/>
    </location>
</feature>
<evidence type="ECO:0000256" key="4">
    <source>
        <dbReference type="ARBA" id="ARBA00022989"/>
    </source>
</evidence>
<dbReference type="GO" id="GO:0016020">
    <property type="term" value="C:membrane"/>
    <property type="evidence" value="ECO:0007669"/>
    <property type="project" value="UniProtKB-SubCell"/>
</dbReference>
<feature type="transmembrane region" description="Helical" evidence="6">
    <location>
        <begin position="211"/>
        <end position="244"/>
    </location>
</feature>
<comment type="caution">
    <text evidence="7">The sequence shown here is derived from an EMBL/GenBank/DDBJ whole genome shotgun (WGS) entry which is preliminary data.</text>
</comment>
<dbReference type="PANTHER" id="PTHR21716">
    <property type="entry name" value="TRANSMEMBRANE PROTEIN"/>
    <property type="match status" value="1"/>
</dbReference>
<keyword evidence="3 6" id="KW-0812">Transmembrane</keyword>
<organism evidence="7 8">
    <name type="scientific">Flexivirga aerilata</name>
    <dbReference type="NCBI Taxonomy" id="1656889"/>
    <lineage>
        <taxon>Bacteria</taxon>
        <taxon>Bacillati</taxon>
        <taxon>Actinomycetota</taxon>
        <taxon>Actinomycetes</taxon>
        <taxon>Micrococcales</taxon>
        <taxon>Dermacoccaceae</taxon>
        <taxon>Flexivirga</taxon>
    </lineage>
</organism>
<evidence type="ECO:0000256" key="3">
    <source>
        <dbReference type="ARBA" id="ARBA00022692"/>
    </source>
</evidence>
<feature type="transmembrane region" description="Helical" evidence="6">
    <location>
        <begin position="47"/>
        <end position="64"/>
    </location>
</feature>
<feature type="transmembrane region" description="Helical" evidence="6">
    <location>
        <begin position="314"/>
        <end position="336"/>
    </location>
</feature>
<keyword evidence="8" id="KW-1185">Reference proteome</keyword>
<dbReference type="Proteomes" id="UP000557772">
    <property type="component" value="Unassembled WGS sequence"/>
</dbReference>
<name>A0A849AB14_9MICO</name>
<keyword evidence="5 6" id="KW-0472">Membrane</keyword>